<evidence type="ECO:0000313" key="2">
    <source>
        <dbReference type="EMBL" id="SDK57408.1"/>
    </source>
</evidence>
<dbReference type="EMBL" id="FNGA01000001">
    <property type="protein sequence ID" value="SDK57408.1"/>
    <property type="molecule type" value="Genomic_DNA"/>
</dbReference>
<comment type="similarity">
    <text evidence="1">Belongs to the bactofilin family.</text>
</comment>
<keyword evidence="3" id="KW-1185">Reference proteome</keyword>
<dbReference type="STRING" id="246191.SAMN05660337_0861"/>
<proteinExistence type="inferred from homology"/>
<dbReference type="PANTHER" id="PTHR35024">
    <property type="entry name" value="HYPOTHETICAL CYTOSOLIC PROTEIN"/>
    <property type="match status" value="1"/>
</dbReference>
<dbReference type="AlphaFoldDB" id="A0A1G9D0F2"/>
<dbReference type="Pfam" id="PF04519">
    <property type="entry name" value="Bactofilin"/>
    <property type="match status" value="1"/>
</dbReference>
<gene>
    <name evidence="2" type="ORF">SAMN05660337_0861</name>
</gene>
<dbReference type="Proteomes" id="UP000199053">
    <property type="component" value="Unassembled WGS sequence"/>
</dbReference>
<evidence type="ECO:0000256" key="1">
    <source>
        <dbReference type="ARBA" id="ARBA00044755"/>
    </source>
</evidence>
<reference evidence="3" key="1">
    <citation type="submission" date="2016-10" db="EMBL/GenBank/DDBJ databases">
        <authorList>
            <person name="Varghese N."/>
            <person name="Submissions S."/>
        </authorList>
    </citation>
    <scope>NUCLEOTIDE SEQUENCE [LARGE SCALE GENOMIC DNA]</scope>
    <source>
        <strain evidence="3">DSM 16995</strain>
    </source>
</reference>
<protein>
    <submittedName>
        <fullName evidence="2">Protein CcmA, bactofilin family</fullName>
    </submittedName>
</protein>
<evidence type="ECO:0000313" key="3">
    <source>
        <dbReference type="Proteomes" id="UP000199053"/>
    </source>
</evidence>
<dbReference type="PANTHER" id="PTHR35024:SF4">
    <property type="entry name" value="POLYMER-FORMING CYTOSKELETAL PROTEIN"/>
    <property type="match status" value="1"/>
</dbReference>
<dbReference type="InterPro" id="IPR007607">
    <property type="entry name" value="BacA/B"/>
</dbReference>
<accession>A0A1G9D0F2</accession>
<sequence length="137" mass="14301">MFGFSKIGAGGKGAQMARDEINAFLGSGTDYHGKLSFQGAVRIDGNFSGEVESEGTLVVGKDARVEGVLRIGQLVLSGKVTGEVYARDKAVLHKTANLQGDLVTPVLVVEEGAVLEGRVTMSSTGVEAVETETEEIS</sequence>
<name>A0A1G9D0F2_9BACT</name>
<organism evidence="2 3">
    <name type="scientific">Maridesulfovibrio ferrireducens</name>
    <dbReference type="NCBI Taxonomy" id="246191"/>
    <lineage>
        <taxon>Bacteria</taxon>
        <taxon>Pseudomonadati</taxon>
        <taxon>Thermodesulfobacteriota</taxon>
        <taxon>Desulfovibrionia</taxon>
        <taxon>Desulfovibrionales</taxon>
        <taxon>Desulfovibrionaceae</taxon>
        <taxon>Maridesulfovibrio</taxon>
    </lineage>
</organism>